<sequence length="288" mass="32075">MKRLPHLHLWPVLALPIAFVFSSYYPAETPENTSVKAAGTSTLTHLAKLPGAVVESSGLELADKPNTYWTHNDAGNAPVLYKINEQGKLLQEVTIAGATNTDWEDLTEDNQGNLYIGDMGNNSNKRKDLCIYKVSVRNGFKAQQIKFSYDDLPAGKIAKENRNFDCEAFFWQNGKLYLISKDRGAERTAKLYVLPDDAGTHTARLVSKKELHGLVTSADLSPDGRRLAVLTYGKLYLYPITKGSTQFFSQTPRVMDLPAIGQAEAVLFKDNQNLVITNEEGNLFRYLL</sequence>
<comment type="caution">
    <text evidence="1">The sequence shown here is derived from an EMBL/GenBank/DDBJ whole genome shotgun (WGS) entry which is preliminary data.</text>
</comment>
<dbReference type="AlphaFoldDB" id="A0A5B6TC48"/>
<dbReference type="Proteomes" id="UP000324133">
    <property type="component" value="Unassembled WGS sequence"/>
</dbReference>
<accession>A0A5B6TC48</accession>
<organism evidence="1 2">
    <name type="scientific">Rufibacter hautae</name>
    <dbReference type="NCBI Taxonomy" id="2595005"/>
    <lineage>
        <taxon>Bacteria</taxon>
        <taxon>Pseudomonadati</taxon>
        <taxon>Bacteroidota</taxon>
        <taxon>Cytophagia</taxon>
        <taxon>Cytophagales</taxon>
        <taxon>Hymenobacteraceae</taxon>
        <taxon>Rufibacter</taxon>
    </lineage>
</organism>
<gene>
    <name evidence="1" type="ORF">FOA19_19420</name>
</gene>
<keyword evidence="2" id="KW-1185">Reference proteome</keyword>
<protein>
    <submittedName>
        <fullName evidence="1">Uncharacterized protein</fullName>
    </submittedName>
</protein>
<dbReference type="EMBL" id="VKKY01000003">
    <property type="protein sequence ID" value="KAA3436559.1"/>
    <property type="molecule type" value="Genomic_DNA"/>
</dbReference>
<evidence type="ECO:0000313" key="2">
    <source>
        <dbReference type="Proteomes" id="UP000324133"/>
    </source>
</evidence>
<name>A0A5B6TC48_9BACT</name>
<proteinExistence type="predicted"/>
<reference evidence="1 2" key="1">
    <citation type="submission" date="2019-07" db="EMBL/GenBank/DDBJ databases">
        <title>Rufibacter sp. nov., isolated from lake sediment.</title>
        <authorList>
            <person name="Qu J.-H."/>
        </authorList>
    </citation>
    <scope>NUCLEOTIDE SEQUENCE [LARGE SCALE GENOMIC DNA]</scope>
    <source>
        <strain evidence="1 2">NBS58-1</strain>
    </source>
</reference>
<dbReference type="OrthoDB" id="9798438at2"/>
<dbReference type="RefSeq" id="WP_149092500.1">
    <property type="nucleotide sequence ID" value="NZ_VKKY01000003.1"/>
</dbReference>
<evidence type="ECO:0000313" key="1">
    <source>
        <dbReference type="EMBL" id="KAA3436559.1"/>
    </source>
</evidence>
<dbReference type="SUPFAM" id="SSF101898">
    <property type="entry name" value="NHL repeat"/>
    <property type="match status" value="1"/>
</dbReference>